<organism evidence="2">
    <name type="scientific">Arion vulgaris</name>
    <dbReference type="NCBI Taxonomy" id="1028688"/>
    <lineage>
        <taxon>Eukaryota</taxon>
        <taxon>Metazoa</taxon>
        <taxon>Spiralia</taxon>
        <taxon>Lophotrochozoa</taxon>
        <taxon>Mollusca</taxon>
        <taxon>Gastropoda</taxon>
        <taxon>Heterobranchia</taxon>
        <taxon>Euthyneura</taxon>
        <taxon>Panpulmonata</taxon>
        <taxon>Eupulmonata</taxon>
        <taxon>Stylommatophora</taxon>
        <taxon>Helicina</taxon>
        <taxon>Arionoidea</taxon>
        <taxon>Arionidae</taxon>
        <taxon>Arion</taxon>
    </lineage>
</organism>
<dbReference type="AlphaFoldDB" id="A0A0B7AS52"/>
<reference evidence="2" key="1">
    <citation type="submission" date="2014-12" db="EMBL/GenBank/DDBJ databases">
        <title>Insight into the proteome of Arion vulgaris.</title>
        <authorList>
            <person name="Aradska J."/>
            <person name="Bulat T."/>
            <person name="Smidak R."/>
            <person name="Sarate P."/>
            <person name="Gangsoo J."/>
            <person name="Sialana F."/>
            <person name="Bilban M."/>
            <person name="Lubec G."/>
        </authorList>
    </citation>
    <scope>NUCLEOTIDE SEQUENCE</scope>
    <source>
        <tissue evidence="2">Skin</tissue>
    </source>
</reference>
<protein>
    <submittedName>
        <fullName evidence="2">Uncharacterized protein</fullName>
    </submittedName>
</protein>
<feature type="region of interest" description="Disordered" evidence="1">
    <location>
        <begin position="49"/>
        <end position="80"/>
    </location>
</feature>
<gene>
    <name evidence="2" type="primary">ORF139313</name>
</gene>
<feature type="non-terminal residue" evidence="2">
    <location>
        <position position="80"/>
    </location>
</feature>
<name>A0A0B7AS52_9EUPU</name>
<evidence type="ECO:0000256" key="1">
    <source>
        <dbReference type="SAM" id="MobiDB-lite"/>
    </source>
</evidence>
<accession>A0A0B7AS52</accession>
<sequence>PNNIPFQMSDKRLAECVDSTPRTEIKITPDYVKPFYVPNSYTSDYQLISSDEAKAHPSTRNEKSDNQPRHPIQNLDYDYP</sequence>
<evidence type="ECO:0000313" key="2">
    <source>
        <dbReference type="EMBL" id="CEK83849.1"/>
    </source>
</evidence>
<dbReference type="EMBL" id="HACG01036984">
    <property type="protein sequence ID" value="CEK83849.1"/>
    <property type="molecule type" value="Transcribed_RNA"/>
</dbReference>
<proteinExistence type="predicted"/>
<feature type="compositionally biased region" description="Basic and acidic residues" evidence="1">
    <location>
        <begin position="51"/>
        <end position="68"/>
    </location>
</feature>
<feature type="non-terminal residue" evidence="2">
    <location>
        <position position="1"/>
    </location>
</feature>